<evidence type="ECO:0000259" key="2">
    <source>
        <dbReference type="SMART" id="SM01111"/>
    </source>
</evidence>
<accession>A0A165J7S0</accession>
<dbReference type="EMBL" id="KV425972">
    <property type="protein sequence ID" value="KZV94447.1"/>
    <property type="molecule type" value="Genomic_DNA"/>
</dbReference>
<sequence length="124" mass="13222">MLLHAYLSLFLVLVFQGAWAFSDFSKACMKIILSNAPGGDIRVSAKCLNRSASLVETSIGLNSCLGNDNGALVPGKSFSQSCGNCDARADGVLACECKNRDNETRFTLIKLDNVIGNIDGRLSC</sequence>
<protein>
    <submittedName>
        <fullName evidence="3">Cyanovirin-N</fullName>
    </submittedName>
</protein>
<gene>
    <name evidence="3" type="ORF">EXIGLDRAFT_834976</name>
</gene>
<dbReference type="Proteomes" id="UP000077266">
    <property type="component" value="Unassembled WGS sequence"/>
</dbReference>
<name>A0A165J7S0_EXIGL</name>
<evidence type="ECO:0000256" key="1">
    <source>
        <dbReference type="SAM" id="SignalP"/>
    </source>
</evidence>
<proteinExistence type="predicted"/>
<dbReference type="Gene3D" id="2.30.60.10">
    <property type="entry name" value="Cyanovirin-N"/>
    <property type="match status" value="1"/>
</dbReference>
<feature type="signal peptide" evidence="1">
    <location>
        <begin position="1"/>
        <end position="20"/>
    </location>
</feature>
<dbReference type="SUPFAM" id="SSF51322">
    <property type="entry name" value="Cyanovirin-N"/>
    <property type="match status" value="1"/>
</dbReference>
<dbReference type="InterPro" id="IPR036673">
    <property type="entry name" value="Cyanovirin-N_sf"/>
</dbReference>
<dbReference type="OrthoDB" id="3068152at2759"/>
<dbReference type="InParanoid" id="A0A165J7S0"/>
<dbReference type="InterPro" id="IPR011058">
    <property type="entry name" value="Cyanovirin-N"/>
</dbReference>
<dbReference type="Pfam" id="PF08881">
    <property type="entry name" value="CVNH"/>
    <property type="match status" value="1"/>
</dbReference>
<organism evidence="3 4">
    <name type="scientific">Exidia glandulosa HHB12029</name>
    <dbReference type="NCBI Taxonomy" id="1314781"/>
    <lineage>
        <taxon>Eukaryota</taxon>
        <taxon>Fungi</taxon>
        <taxon>Dikarya</taxon>
        <taxon>Basidiomycota</taxon>
        <taxon>Agaricomycotina</taxon>
        <taxon>Agaricomycetes</taxon>
        <taxon>Auriculariales</taxon>
        <taxon>Exidiaceae</taxon>
        <taxon>Exidia</taxon>
    </lineage>
</organism>
<feature type="domain" description="Cyanovirin-N" evidence="2">
    <location>
        <begin position="23"/>
        <end position="124"/>
    </location>
</feature>
<reference evidence="3 4" key="1">
    <citation type="journal article" date="2016" name="Mol. Biol. Evol.">
        <title>Comparative Genomics of Early-Diverging Mushroom-Forming Fungi Provides Insights into the Origins of Lignocellulose Decay Capabilities.</title>
        <authorList>
            <person name="Nagy L.G."/>
            <person name="Riley R."/>
            <person name="Tritt A."/>
            <person name="Adam C."/>
            <person name="Daum C."/>
            <person name="Floudas D."/>
            <person name="Sun H."/>
            <person name="Yadav J.S."/>
            <person name="Pangilinan J."/>
            <person name="Larsson K.H."/>
            <person name="Matsuura K."/>
            <person name="Barry K."/>
            <person name="Labutti K."/>
            <person name="Kuo R."/>
            <person name="Ohm R.A."/>
            <person name="Bhattacharya S.S."/>
            <person name="Shirouzu T."/>
            <person name="Yoshinaga Y."/>
            <person name="Martin F.M."/>
            <person name="Grigoriev I.V."/>
            <person name="Hibbett D.S."/>
        </authorList>
    </citation>
    <scope>NUCLEOTIDE SEQUENCE [LARGE SCALE GENOMIC DNA]</scope>
    <source>
        <strain evidence="3 4">HHB12029</strain>
    </source>
</reference>
<evidence type="ECO:0000313" key="3">
    <source>
        <dbReference type="EMBL" id="KZV94447.1"/>
    </source>
</evidence>
<keyword evidence="1" id="KW-0732">Signal</keyword>
<evidence type="ECO:0000313" key="4">
    <source>
        <dbReference type="Proteomes" id="UP000077266"/>
    </source>
</evidence>
<dbReference type="SMART" id="SM01111">
    <property type="entry name" value="CVNH"/>
    <property type="match status" value="1"/>
</dbReference>
<keyword evidence="4" id="KW-1185">Reference proteome</keyword>
<feature type="chain" id="PRO_5007859874" evidence="1">
    <location>
        <begin position="21"/>
        <end position="124"/>
    </location>
</feature>
<dbReference type="AlphaFoldDB" id="A0A165J7S0"/>